<dbReference type="PROSITE" id="PS51083">
    <property type="entry name" value="ZF_HIT"/>
    <property type="match status" value="1"/>
</dbReference>
<reference evidence="4" key="2">
    <citation type="submission" date="2025-09" db="UniProtKB">
        <authorList>
            <consortium name="Ensembl"/>
        </authorList>
    </citation>
    <scope>IDENTIFICATION</scope>
</reference>
<dbReference type="PANTHER" id="PTHR15555:SF0">
    <property type="entry name" value="ZINC FINGER HIT DOMAIN-CONTAINING PROTEIN 2"/>
    <property type="match status" value="1"/>
</dbReference>
<dbReference type="SUPFAM" id="SSF144232">
    <property type="entry name" value="HIT/MYND zinc finger-like"/>
    <property type="match status" value="1"/>
</dbReference>
<keyword evidence="1" id="KW-0479">Metal-binding</keyword>
<dbReference type="Pfam" id="PF04438">
    <property type="entry name" value="zf-HIT"/>
    <property type="match status" value="1"/>
</dbReference>
<dbReference type="Gene3D" id="3.30.60.190">
    <property type="match status" value="1"/>
</dbReference>
<keyword evidence="1" id="KW-0863">Zinc-finger</keyword>
<keyword evidence="1" id="KW-0862">Zinc</keyword>
<name>A0A8C5FXH5_GADMO</name>
<dbReference type="PANTHER" id="PTHR15555">
    <property type="entry name" value="ZINC FINGER HIT DOMAIN CONTAINING PROTEIN 2 PROTEIN FON -RELATED"/>
    <property type="match status" value="1"/>
</dbReference>
<feature type="compositionally biased region" description="Basic and acidic residues" evidence="2">
    <location>
        <begin position="578"/>
        <end position="588"/>
    </location>
</feature>
<protein>
    <recommendedName>
        <fullName evidence="3">HIT-type domain-containing protein</fullName>
    </recommendedName>
</protein>
<sequence>MVRIGNFSLYLLLSPDSSFHSATRMNHLLRKRLPASVRGLLTDIGPKEESLCSEWTDSEPETICNDGILLPSRKTNSNEEFLTPASTHQHHNELTTDSRNTNQGTVCGLCKSKPSCYTCPRCNMPYCCLVCYRSTDHILCSEEFYKQSVLQELKEMGESAAGSRKKMHDILMGLKQKAEETDGGMGNVFREDGLDSDDHEHGQAEILELLSRLSKFQQSGSGYEGEIAGILRRLEEIGEMDDRNAELLGSVSVGDIADEPEEGQNLADRLSGLDIDSLSEEAMWELLNSQEKERFLDLMKGKELEQLVPLWRPWWEAHEEVGGSMVEVLGVEENLDGQIEGVSSCDTTQKTKEGLDHIIDNSALEPVLIGIENKKEGQTKRDEHAILPASTVPPISAKIQMLSSLSSNPSPLVCYGLVNALFGYTFTLTLFNGDVDSLNHEVCDAILDVSEALNSNKIFETVQQALESGEAATLAGGYFDREDPYAKDRAVEAVAHIMTGRSRQDAIGYCLAAFSQLRTALSKAKATLPKGELEEKRRKYFLAGKKCEFYQAWVSENGPHLRSLAIGLWQEHSDRMNRRENLERETRAVEASWKKGKRKGNGPLIKEIN</sequence>
<proteinExistence type="predicted"/>
<evidence type="ECO:0000259" key="3">
    <source>
        <dbReference type="PROSITE" id="PS51083"/>
    </source>
</evidence>
<evidence type="ECO:0000313" key="4">
    <source>
        <dbReference type="Ensembl" id="ENSGMOP00000068841.1"/>
    </source>
</evidence>
<dbReference type="InterPro" id="IPR007529">
    <property type="entry name" value="Znf_HIT"/>
</dbReference>
<dbReference type="InterPro" id="IPR039646">
    <property type="entry name" value="ZNHIT2"/>
</dbReference>
<keyword evidence="5" id="KW-1185">Reference proteome</keyword>
<dbReference type="AlphaFoldDB" id="A0A8C5FXH5"/>
<dbReference type="GeneTree" id="ENSGT00390000017147"/>
<evidence type="ECO:0000313" key="5">
    <source>
        <dbReference type="Proteomes" id="UP000694546"/>
    </source>
</evidence>
<dbReference type="CDD" id="cd23024">
    <property type="entry name" value="zf-HIT_ZNHIT2-3"/>
    <property type="match status" value="1"/>
</dbReference>
<dbReference type="GO" id="GO:0008270">
    <property type="term" value="F:zinc ion binding"/>
    <property type="evidence" value="ECO:0007669"/>
    <property type="project" value="UniProtKB-UniRule"/>
</dbReference>
<evidence type="ECO:0000256" key="1">
    <source>
        <dbReference type="PROSITE-ProRule" id="PRU00453"/>
    </source>
</evidence>
<dbReference type="Proteomes" id="UP000694546">
    <property type="component" value="Chromosome 15"/>
</dbReference>
<dbReference type="OMA" id="ACYQSPD"/>
<organism evidence="4 5">
    <name type="scientific">Gadus morhua</name>
    <name type="common">Atlantic cod</name>
    <dbReference type="NCBI Taxonomy" id="8049"/>
    <lineage>
        <taxon>Eukaryota</taxon>
        <taxon>Metazoa</taxon>
        <taxon>Chordata</taxon>
        <taxon>Craniata</taxon>
        <taxon>Vertebrata</taxon>
        <taxon>Euteleostomi</taxon>
        <taxon>Actinopterygii</taxon>
        <taxon>Neopterygii</taxon>
        <taxon>Teleostei</taxon>
        <taxon>Neoteleostei</taxon>
        <taxon>Acanthomorphata</taxon>
        <taxon>Zeiogadaria</taxon>
        <taxon>Gadariae</taxon>
        <taxon>Gadiformes</taxon>
        <taxon>Gadoidei</taxon>
        <taxon>Gadidae</taxon>
        <taxon>Gadus</taxon>
    </lineage>
</organism>
<accession>A0A8C5FXH5</accession>
<reference evidence="4" key="1">
    <citation type="submission" date="2025-08" db="UniProtKB">
        <authorList>
            <consortium name="Ensembl"/>
        </authorList>
    </citation>
    <scope>IDENTIFICATION</scope>
</reference>
<feature type="domain" description="HIT-type" evidence="3">
    <location>
        <begin position="107"/>
        <end position="140"/>
    </location>
</feature>
<evidence type="ECO:0000256" key="2">
    <source>
        <dbReference type="SAM" id="MobiDB-lite"/>
    </source>
</evidence>
<feature type="region of interest" description="Disordered" evidence="2">
    <location>
        <begin position="578"/>
        <end position="609"/>
    </location>
</feature>
<dbReference type="Ensembl" id="ENSGMOT00000072810.1">
    <property type="protein sequence ID" value="ENSGMOP00000068841.1"/>
    <property type="gene ID" value="ENSGMOG00000026363.1"/>
</dbReference>